<keyword evidence="6" id="KW-0378">Hydrolase</keyword>
<feature type="domain" description="Helicase ATP-binding" evidence="4">
    <location>
        <begin position="90"/>
        <end position="281"/>
    </location>
</feature>
<feature type="compositionally biased region" description="Basic and acidic residues" evidence="3">
    <location>
        <begin position="477"/>
        <end position="488"/>
    </location>
</feature>
<evidence type="ECO:0000256" key="2">
    <source>
        <dbReference type="ARBA" id="ARBA00022840"/>
    </source>
</evidence>
<dbReference type="Pfam" id="PF00271">
    <property type="entry name" value="Helicase_C"/>
    <property type="match status" value="1"/>
</dbReference>
<evidence type="ECO:0000256" key="1">
    <source>
        <dbReference type="ARBA" id="ARBA00022741"/>
    </source>
</evidence>
<dbReference type="GO" id="GO:0005524">
    <property type="term" value="F:ATP binding"/>
    <property type="evidence" value="ECO:0007669"/>
    <property type="project" value="UniProtKB-KW"/>
</dbReference>
<dbReference type="OrthoDB" id="9815222at2"/>
<dbReference type="SUPFAM" id="SSF52540">
    <property type="entry name" value="P-loop containing nucleoside triphosphate hydrolases"/>
    <property type="match status" value="2"/>
</dbReference>
<dbReference type="InterPro" id="IPR014001">
    <property type="entry name" value="Helicase_ATP-bd"/>
</dbReference>
<proteinExistence type="predicted"/>
<dbReference type="SMART" id="SM00487">
    <property type="entry name" value="DEXDc"/>
    <property type="match status" value="1"/>
</dbReference>
<dbReference type="PROSITE" id="PS51192">
    <property type="entry name" value="HELICASE_ATP_BIND_1"/>
    <property type="match status" value="1"/>
</dbReference>
<keyword evidence="6" id="KW-0347">Helicase</keyword>
<dbReference type="Pfam" id="PF00270">
    <property type="entry name" value="DEAD"/>
    <property type="match status" value="1"/>
</dbReference>
<name>A0A5P6P908_9BRAD</name>
<evidence type="ECO:0000256" key="3">
    <source>
        <dbReference type="SAM" id="MobiDB-lite"/>
    </source>
</evidence>
<protein>
    <submittedName>
        <fullName evidence="6">DEAD/DEAH box helicase</fullName>
    </submittedName>
</protein>
<feature type="compositionally biased region" description="Basic residues" evidence="3">
    <location>
        <begin position="1735"/>
        <end position="1748"/>
    </location>
</feature>
<dbReference type="PROSITE" id="PS51194">
    <property type="entry name" value="HELICASE_CTER"/>
    <property type="match status" value="1"/>
</dbReference>
<feature type="region of interest" description="Disordered" evidence="3">
    <location>
        <begin position="1716"/>
        <end position="1748"/>
    </location>
</feature>
<dbReference type="GO" id="GO:0006289">
    <property type="term" value="P:nucleotide-excision repair"/>
    <property type="evidence" value="ECO:0007669"/>
    <property type="project" value="TreeGrafter"/>
</dbReference>
<keyword evidence="2" id="KW-0067">ATP-binding</keyword>
<dbReference type="Gene3D" id="3.40.50.300">
    <property type="entry name" value="P-loop containing nucleotide triphosphate hydrolases"/>
    <property type="match status" value="2"/>
</dbReference>
<evidence type="ECO:0000313" key="6">
    <source>
        <dbReference type="EMBL" id="QFI74746.1"/>
    </source>
</evidence>
<dbReference type="KEGG" id="bbet:F8237_21445"/>
<dbReference type="Pfam" id="PF09369">
    <property type="entry name" value="MZB"/>
    <property type="match status" value="1"/>
</dbReference>
<feature type="domain" description="Helicase C-terminal" evidence="5">
    <location>
        <begin position="931"/>
        <end position="1088"/>
    </location>
</feature>
<dbReference type="GO" id="GO:0043138">
    <property type="term" value="F:3'-5' DNA helicase activity"/>
    <property type="evidence" value="ECO:0007669"/>
    <property type="project" value="TreeGrafter"/>
</dbReference>
<feature type="region of interest" description="Disordered" evidence="3">
    <location>
        <begin position="477"/>
        <end position="501"/>
    </location>
</feature>
<dbReference type="CDD" id="cd17923">
    <property type="entry name" value="DEXHc_Hrq1-like"/>
    <property type="match status" value="1"/>
</dbReference>
<dbReference type="SMART" id="SM00490">
    <property type="entry name" value="HELICc"/>
    <property type="match status" value="1"/>
</dbReference>
<dbReference type="InterPro" id="IPR011545">
    <property type="entry name" value="DEAD/DEAH_box_helicase_dom"/>
</dbReference>
<dbReference type="PANTHER" id="PTHR47957">
    <property type="entry name" value="ATP-DEPENDENT HELICASE HRQ1"/>
    <property type="match status" value="1"/>
</dbReference>
<dbReference type="InterPro" id="IPR027417">
    <property type="entry name" value="P-loop_NTPase"/>
</dbReference>
<dbReference type="GO" id="GO:0003676">
    <property type="term" value="F:nucleic acid binding"/>
    <property type="evidence" value="ECO:0007669"/>
    <property type="project" value="InterPro"/>
</dbReference>
<accession>A0A5P6P908</accession>
<gene>
    <name evidence="6" type="ORF">F8237_21445</name>
</gene>
<feature type="compositionally biased region" description="Basic and acidic residues" evidence="3">
    <location>
        <begin position="1716"/>
        <end position="1732"/>
    </location>
</feature>
<dbReference type="PANTHER" id="PTHR47957:SF3">
    <property type="entry name" value="ATP-DEPENDENT HELICASE HRQ1"/>
    <property type="match status" value="1"/>
</dbReference>
<dbReference type="EMBL" id="CP044543">
    <property type="protein sequence ID" value="QFI74746.1"/>
    <property type="molecule type" value="Genomic_DNA"/>
</dbReference>
<dbReference type="GO" id="GO:0036297">
    <property type="term" value="P:interstrand cross-link repair"/>
    <property type="evidence" value="ECO:0007669"/>
    <property type="project" value="TreeGrafter"/>
</dbReference>
<reference evidence="7" key="1">
    <citation type="submission" date="2019-10" db="EMBL/GenBank/DDBJ databases">
        <title>Complete Genome Sequence of Bradyrhizobium betae type strain PL7HG1T.</title>
        <authorList>
            <person name="Bromfield E.S.P."/>
            <person name="Cloutier S."/>
        </authorList>
    </citation>
    <scope>NUCLEOTIDE SEQUENCE [LARGE SCALE GENOMIC DNA]</scope>
    <source>
        <strain evidence="7">PL7HG1</strain>
    </source>
</reference>
<dbReference type="InterPro" id="IPR001650">
    <property type="entry name" value="Helicase_C-like"/>
</dbReference>
<organism evidence="6 7">
    <name type="scientific">Bradyrhizobium betae</name>
    <dbReference type="NCBI Taxonomy" id="244734"/>
    <lineage>
        <taxon>Bacteria</taxon>
        <taxon>Pseudomonadati</taxon>
        <taxon>Pseudomonadota</taxon>
        <taxon>Alphaproteobacteria</taxon>
        <taxon>Hyphomicrobiales</taxon>
        <taxon>Nitrobacteraceae</taxon>
        <taxon>Bradyrhizobium</taxon>
    </lineage>
</organism>
<evidence type="ECO:0000259" key="5">
    <source>
        <dbReference type="PROSITE" id="PS51194"/>
    </source>
</evidence>
<keyword evidence="1" id="KW-0547">Nucleotide-binding</keyword>
<evidence type="ECO:0000313" key="7">
    <source>
        <dbReference type="Proteomes" id="UP000325641"/>
    </source>
</evidence>
<dbReference type="RefSeq" id="WP_151647681.1">
    <property type="nucleotide sequence ID" value="NZ_CP044543.1"/>
</dbReference>
<sequence length="1748" mass="195215">MNVFDLSRNLVEEYARFSRSFTKIKAADIKSQLDAQYDSGQFWPEPIVQINPKFRIEGSIHAFVEQKLLHPGCDVVFKDWALRKHQAESIVMDHDGKSFVVTTGTGSGKSLCYFIPIINAALKARATDERPRTRAIVVYPMNALANSQLGELDKYFKDVAADHRVTYARYTGQETDAERQAVADNPPDIILTNFMMLELLLTRQDELDRKVVGNCEGLDYLVLDEIHTYRGRQGADVAMLVRRAKDRLAGGKRLTCIGTSATMTSDAGEQGNETVARVASELFATPITKDCVINETLKRVTKVDETWESVKPALAKAVNAGVPGNASNAVLAAHPLSIWAETRLGIVPETPGGRWVRARPLSLSDAAVELSKDAGTSPQACRSALEQLFLVASKSEKARTGRGSDDPFFGVRLHQFISGAGRAYATVEPPGQRKVVFDGQRYLPGSAGEKALFALHFCHNCGQEHHPVWLKSENDSKTLEQRDIEDRPPAGNRTDAQGRVYGFFMPTPPTGIDFKGDPDDYPDNWVEQARDGTPRLIARYRPFQLESLSVRPDGSTASGVQGWFQPERFRFCAACGETTGGRGSDTYRLAGLTAEGRSSATTIIIASILKWMHDQNNSIDELKRKILGFTDNRQDGALQAGHFNDFVFVSLLRAAMISALRKAGDDGLEDDLMGRSLQRALGFDQNNPDTYAEWLANPSSEGSTLNDAERAVRDVLAHRIWVDQARTWRVTNPNLERLGLMRVEYKGLDALCRNEEKFKDSHPILRNATPDRRRRAFTVLLDHMRKSLAVATDSLDQSSIEALQRRSGLLKAPWTLSDERPRIGAALMLGRSQRAQIPADEEILRVRGGPTSALGRLLSDFAIWGTRLTAADYRTVVFDMLRAAENQIVRKRPMFMGERIDNWDIYGNAVVFKLGDGVPPDEREPNPFFLEFYQALAAMIDGRNRAVFSFEAREHTAQVDNKTRQLREARFRWRDPDKKRLKEAEFQEKFQEVADTESFLPVLVCSPTMELGVDIADLDAVYLRNVPPTPANYAQRSGRAGRGGQPALIVTYCAAQSPHDQYFFRDPAAVVKGHVRPPTIDLTNQDLVESHLQAIWLTETRAILNAQIAQVVDLGTEDRKLAGEIAAKIGDAEAGERALGRITGILKGLFEGTKRNPAWLGDLPTYAQSIVGRSPGRFDEAFGRWRNLLASAEKQYREANETFTRHGATREEHRMAERLRDLAGAQIKLLRDGSESYQSDYYTYRYLATEGFLPGYNFPRLPLTAYVTSGSNRRNQSVIQRPRFLAISEFGPRSLVYHEGRTHRVVRVLLNAGMNTGSGDLTTQRFFVCGACGASHQAPKPEFCHVCNAALAGCEEIPHCYKIENVQTAPAARVTANDEERQRQGFEIRTGFQWPQRHNGRLDVKNAVLEDDEGVIASLTFAPATPIKRFNVGLRRRDPQAGLGFNINPRNGYWERAPDDDDADAPADPTRVVPQPIVPYVEDRKNALLLRFGGETRDATEMADLQYAILRGLEMTFQLEEGELLGEALPSRGDRRAILIYEAAEGGAGVLGRIVEDARAFAQVIAEAIRICHFDQRRFACTPAEKDLHDVEGAACVAGCYRCLLSYYNQIDHEAIDRRNPEFKRTLARLARCRMRIEDPAAPSEARPEFVDRFHAAIVAHGIQPFDAKPLTVDGATLPFIWRSGRVVAVYDDELPTLADALQDLSLAVVPLPRGREPARTCSGDRRPRDQVLLRQRRRRHPRERNGD</sequence>
<dbReference type="Proteomes" id="UP000325641">
    <property type="component" value="Chromosome"/>
</dbReference>
<evidence type="ECO:0000259" key="4">
    <source>
        <dbReference type="PROSITE" id="PS51192"/>
    </source>
</evidence>
<dbReference type="InterPro" id="IPR018973">
    <property type="entry name" value="MZB"/>
</dbReference>